<gene>
    <name evidence="4" type="ORF">FSPOR_11309</name>
</gene>
<accession>A0A395RH88</accession>
<evidence type="ECO:0000256" key="1">
    <source>
        <dbReference type="SAM" id="SignalP"/>
    </source>
</evidence>
<comment type="caution">
    <text evidence="4">The sequence shown here is derived from an EMBL/GenBank/DDBJ whole genome shotgun (WGS) entry which is preliminary data.</text>
</comment>
<feature type="signal peptide" evidence="1">
    <location>
        <begin position="1"/>
        <end position="18"/>
    </location>
</feature>
<dbReference type="Proteomes" id="UP000266152">
    <property type="component" value="Unassembled WGS sequence"/>
</dbReference>
<organism evidence="4 5">
    <name type="scientific">Fusarium sporotrichioides</name>
    <dbReference type="NCBI Taxonomy" id="5514"/>
    <lineage>
        <taxon>Eukaryota</taxon>
        <taxon>Fungi</taxon>
        <taxon>Dikarya</taxon>
        <taxon>Ascomycota</taxon>
        <taxon>Pezizomycotina</taxon>
        <taxon>Sordariomycetes</taxon>
        <taxon>Hypocreomycetidae</taxon>
        <taxon>Hypocreales</taxon>
        <taxon>Nectriaceae</taxon>
        <taxon>Fusarium</taxon>
    </lineage>
</organism>
<dbReference type="STRING" id="5514.A0A395RH88"/>
<dbReference type="InterPro" id="IPR057722">
    <property type="entry name" value="AsqO/PenF-like_C"/>
</dbReference>
<reference evidence="4 5" key="1">
    <citation type="journal article" date="2018" name="PLoS Pathog.">
        <title>Evolution of structural diversity of trichothecenes, a family of toxins produced by plant pathogenic and entomopathogenic fungi.</title>
        <authorList>
            <person name="Proctor R.H."/>
            <person name="McCormick S.P."/>
            <person name="Kim H.S."/>
            <person name="Cardoza R.E."/>
            <person name="Stanley A.M."/>
            <person name="Lindo L."/>
            <person name="Kelly A."/>
            <person name="Brown D.W."/>
            <person name="Lee T."/>
            <person name="Vaughan M.M."/>
            <person name="Alexander N.J."/>
            <person name="Busman M."/>
            <person name="Gutierrez S."/>
        </authorList>
    </citation>
    <scope>NUCLEOTIDE SEQUENCE [LARGE SCALE GENOMIC DNA]</scope>
    <source>
        <strain evidence="4 5">NRRL 3299</strain>
    </source>
</reference>
<dbReference type="InterPro" id="IPR056402">
    <property type="entry name" value="DA_N"/>
</dbReference>
<dbReference type="EMBL" id="PXOF01000216">
    <property type="protein sequence ID" value="RGP59471.1"/>
    <property type="molecule type" value="Genomic_DNA"/>
</dbReference>
<keyword evidence="1" id="KW-0732">Signal</keyword>
<feature type="domain" description="Diels-Alderase N-terminal" evidence="2">
    <location>
        <begin position="24"/>
        <end position="95"/>
    </location>
</feature>
<proteinExistence type="predicted"/>
<dbReference type="AlphaFoldDB" id="A0A395RH88"/>
<dbReference type="Pfam" id="PF24137">
    <property type="entry name" value="DA_N"/>
    <property type="match status" value="1"/>
</dbReference>
<sequence length="248" mass="27363">MVALKYATFLALSGYALTAPDKSATRHLNLPAQCYNGTVKVEHLSVDDKLDGFKMQTSAAIGTADFWYFDVFLEATNQTLNVVLFNSEALADEGISISNGLSGVRGDWKGIGSFKGSSPDKRNIEYVIRLDSAEMEISGSIKFKSIAPTHYPYDLNGATNAMPDAKTVFNRKGNKSIIGRPRYWDRGHGRLGPYSIVWYSHLDYEGNESRNSYIVKDVRQKGDKASWPPTTGLLETEGLTVNYSLPDG</sequence>
<evidence type="ECO:0000259" key="3">
    <source>
        <dbReference type="Pfam" id="PF25581"/>
    </source>
</evidence>
<feature type="chain" id="PRO_5017197795" evidence="1">
    <location>
        <begin position="19"/>
        <end position="248"/>
    </location>
</feature>
<evidence type="ECO:0000259" key="2">
    <source>
        <dbReference type="Pfam" id="PF24137"/>
    </source>
</evidence>
<dbReference type="Pfam" id="PF25581">
    <property type="entry name" value="AsqO_C"/>
    <property type="match status" value="1"/>
</dbReference>
<feature type="domain" description="AsqO/PenF-like C-terminal" evidence="3">
    <location>
        <begin position="182"/>
        <end position="248"/>
    </location>
</feature>
<evidence type="ECO:0000313" key="5">
    <source>
        <dbReference type="Proteomes" id="UP000266152"/>
    </source>
</evidence>
<evidence type="ECO:0000313" key="4">
    <source>
        <dbReference type="EMBL" id="RGP59471.1"/>
    </source>
</evidence>
<keyword evidence="5" id="KW-1185">Reference proteome</keyword>
<name>A0A395RH88_FUSSP</name>
<protein>
    <submittedName>
        <fullName evidence="4">Hydroxyneurosporene synthase</fullName>
    </submittedName>
</protein>